<organism evidence="2 3">
    <name type="scientific">Microvirga tunisiensis</name>
    <dbReference type="NCBI Taxonomy" id="2108360"/>
    <lineage>
        <taxon>Bacteria</taxon>
        <taxon>Pseudomonadati</taxon>
        <taxon>Pseudomonadota</taxon>
        <taxon>Alphaproteobacteria</taxon>
        <taxon>Hyphomicrobiales</taxon>
        <taxon>Methylobacteriaceae</taxon>
        <taxon>Microvirga</taxon>
    </lineage>
</organism>
<feature type="compositionally biased region" description="Basic and acidic residues" evidence="1">
    <location>
        <begin position="37"/>
        <end position="51"/>
    </location>
</feature>
<gene>
    <name evidence="2" type="ORF">FS320_15265</name>
</gene>
<dbReference type="Proteomes" id="UP000403266">
    <property type="component" value="Unassembled WGS sequence"/>
</dbReference>
<evidence type="ECO:0000313" key="2">
    <source>
        <dbReference type="EMBL" id="MPR26539.1"/>
    </source>
</evidence>
<protein>
    <submittedName>
        <fullName evidence="2">Uncharacterized protein</fullName>
    </submittedName>
</protein>
<feature type="region of interest" description="Disordered" evidence="1">
    <location>
        <begin position="1"/>
        <end position="70"/>
    </location>
</feature>
<evidence type="ECO:0000256" key="1">
    <source>
        <dbReference type="SAM" id="MobiDB-lite"/>
    </source>
</evidence>
<proteinExistence type="predicted"/>
<comment type="caution">
    <text evidence="2">The sequence shown here is derived from an EMBL/GenBank/DDBJ whole genome shotgun (WGS) entry which is preliminary data.</text>
</comment>
<evidence type="ECO:0000313" key="3">
    <source>
        <dbReference type="Proteomes" id="UP000403266"/>
    </source>
</evidence>
<dbReference type="OrthoDB" id="8020473at2"/>
<sequence length="70" mass="7458">MAGNKQPNEDPGLENLSVNSSRRSGVKEDGTGNPAHQDGKHNPTESAKVPDEQIPMEQSPGIEDTEGHPI</sequence>
<reference evidence="2 3" key="1">
    <citation type="journal article" date="2019" name="Syst. Appl. Microbiol.">
        <title>Microvirga tunisiensis sp. nov., a root nodule symbiotic bacterium isolated from Lupinus micranthus and L. luteus grown in Northern Tunisia.</title>
        <authorList>
            <person name="Msaddak A."/>
            <person name="Rejili M."/>
            <person name="Duran D."/>
            <person name="Mars M."/>
            <person name="Palacios J.M."/>
            <person name="Ruiz-Argueso T."/>
            <person name="Rey L."/>
            <person name="Imperial J."/>
        </authorList>
    </citation>
    <scope>NUCLEOTIDE SEQUENCE [LARGE SCALE GENOMIC DNA]</scope>
    <source>
        <strain evidence="2 3">Lmie10</strain>
    </source>
</reference>
<dbReference type="EMBL" id="VOSK01000052">
    <property type="protein sequence ID" value="MPR26539.1"/>
    <property type="molecule type" value="Genomic_DNA"/>
</dbReference>
<dbReference type="RefSeq" id="WP_152712705.1">
    <property type="nucleotide sequence ID" value="NZ_VOSJ01000052.1"/>
</dbReference>
<accession>A0A5N7MJF7</accession>
<name>A0A5N7MJF7_9HYPH</name>
<dbReference type="AlphaFoldDB" id="A0A5N7MJF7"/>
<keyword evidence="3" id="KW-1185">Reference proteome</keyword>